<evidence type="ECO:0000313" key="3">
    <source>
        <dbReference type="Proteomes" id="UP000663845"/>
    </source>
</evidence>
<accession>A0A815A4Q1</accession>
<proteinExistence type="predicted"/>
<dbReference type="PANTHER" id="PTHR31252">
    <property type="entry name" value="DUF4419 DOMAIN-CONTAINING PROTEIN"/>
    <property type="match status" value="1"/>
</dbReference>
<dbReference type="Proteomes" id="UP000663844">
    <property type="component" value="Unassembled WGS sequence"/>
</dbReference>
<dbReference type="InterPro" id="IPR025533">
    <property type="entry name" value="DUF4419"/>
</dbReference>
<gene>
    <name evidence="1" type="ORF">JYZ213_LOCUS29687</name>
    <name evidence="2" type="ORF">OXD698_LOCUS26400</name>
</gene>
<organism evidence="1 3">
    <name type="scientific">Adineta steineri</name>
    <dbReference type="NCBI Taxonomy" id="433720"/>
    <lineage>
        <taxon>Eukaryota</taxon>
        <taxon>Metazoa</taxon>
        <taxon>Spiralia</taxon>
        <taxon>Gnathifera</taxon>
        <taxon>Rotifera</taxon>
        <taxon>Eurotatoria</taxon>
        <taxon>Bdelloidea</taxon>
        <taxon>Adinetida</taxon>
        <taxon>Adinetidae</taxon>
        <taxon>Adineta</taxon>
    </lineage>
</organism>
<reference evidence="1" key="1">
    <citation type="submission" date="2021-02" db="EMBL/GenBank/DDBJ databases">
        <authorList>
            <person name="Nowell W R."/>
        </authorList>
    </citation>
    <scope>NUCLEOTIDE SEQUENCE</scope>
</reference>
<dbReference type="Proteomes" id="UP000663845">
    <property type="component" value="Unassembled WGS sequence"/>
</dbReference>
<sequence>MAAIPSTINNKNNNIPSDYHTVTICGDLPEVNKDYEINEIKDLPPTDYWIDKMDELVDRTSCKVQYISANGPYTSLNESHAIFTAFLFAYNSHEDIVLSPDDIWLMICIYFSQYVNEKAEQLRQLFVDHDNRKQLTVIQIGMIEPDWDDFLERMRVEISKNIKNDVIDMLTSNFSTTNKLESLLSCVTIMDTFQKYFEYECYVTKCGIRNVHFMGTLDDWKLLRRKTQELKKFTTPDRNNFETYINAVLPVLDQFIETYQGNIDSEFWNKIMDIEHVGGGRSGRMAGKYVSGWFLRLCYGLHTKSSCEIKQIKLNSLNVPILVNNEITNESKICYVMGGFHGVESRNGRHKPVMSLGIIEDTSTIKPLHHI</sequence>
<name>A0A815A4Q1_9BILA</name>
<dbReference type="EMBL" id="CAJOAZ010002627">
    <property type="protein sequence ID" value="CAF3946000.1"/>
    <property type="molecule type" value="Genomic_DNA"/>
</dbReference>
<dbReference type="EMBL" id="CAJNOG010000459">
    <property type="protein sequence ID" value="CAF1252344.1"/>
    <property type="molecule type" value="Genomic_DNA"/>
</dbReference>
<dbReference type="AlphaFoldDB" id="A0A815A4Q1"/>
<dbReference type="Pfam" id="PF14388">
    <property type="entry name" value="DUF4419"/>
    <property type="match status" value="1"/>
</dbReference>
<evidence type="ECO:0000313" key="1">
    <source>
        <dbReference type="EMBL" id="CAF1252344.1"/>
    </source>
</evidence>
<protein>
    <submittedName>
        <fullName evidence="1">Uncharacterized protein</fullName>
    </submittedName>
</protein>
<comment type="caution">
    <text evidence="1">The sequence shown here is derived from an EMBL/GenBank/DDBJ whole genome shotgun (WGS) entry which is preliminary data.</text>
</comment>
<dbReference type="PANTHER" id="PTHR31252:SF11">
    <property type="entry name" value="DUF4419 DOMAIN-CONTAINING PROTEIN"/>
    <property type="match status" value="1"/>
</dbReference>
<evidence type="ECO:0000313" key="2">
    <source>
        <dbReference type="EMBL" id="CAF3946000.1"/>
    </source>
</evidence>